<sequence>MYTVLAKILANRLKGIMDSIIGENQMEFVKNCQIMDNFVIAEEIIHTWKLDAEGVLVVKLDFEKAYDTVDH</sequence>
<accession>A0AAE0AAE8</accession>
<name>A0AAE0AAE8_9ROSI</name>
<reference evidence="2" key="1">
    <citation type="journal article" date="2023" name="Plant J.">
        <title>Genome sequences and population genomics provide insights into the demographic history, inbreeding, and mutation load of two 'living fossil' tree species of Dipteronia.</title>
        <authorList>
            <person name="Feng Y."/>
            <person name="Comes H.P."/>
            <person name="Chen J."/>
            <person name="Zhu S."/>
            <person name="Lu R."/>
            <person name="Zhang X."/>
            <person name="Li P."/>
            <person name="Qiu J."/>
            <person name="Olsen K.M."/>
            <person name="Qiu Y."/>
        </authorList>
    </citation>
    <scope>NUCLEOTIDE SEQUENCE</scope>
    <source>
        <strain evidence="2">NBL</strain>
    </source>
</reference>
<organism evidence="2 3">
    <name type="scientific">Dipteronia sinensis</name>
    <dbReference type="NCBI Taxonomy" id="43782"/>
    <lineage>
        <taxon>Eukaryota</taxon>
        <taxon>Viridiplantae</taxon>
        <taxon>Streptophyta</taxon>
        <taxon>Embryophyta</taxon>
        <taxon>Tracheophyta</taxon>
        <taxon>Spermatophyta</taxon>
        <taxon>Magnoliopsida</taxon>
        <taxon>eudicotyledons</taxon>
        <taxon>Gunneridae</taxon>
        <taxon>Pentapetalae</taxon>
        <taxon>rosids</taxon>
        <taxon>malvids</taxon>
        <taxon>Sapindales</taxon>
        <taxon>Sapindaceae</taxon>
        <taxon>Hippocastanoideae</taxon>
        <taxon>Acereae</taxon>
        <taxon>Dipteronia</taxon>
    </lineage>
</organism>
<feature type="domain" description="Reverse transcriptase" evidence="1">
    <location>
        <begin position="2"/>
        <end position="71"/>
    </location>
</feature>
<evidence type="ECO:0000259" key="1">
    <source>
        <dbReference type="Pfam" id="PF00078"/>
    </source>
</evidence>
<evidence type="ECO:0000313" key="3">
    <source>
        <dbReference type="Proteomes" id="UP001281410"/>
    </source>
</evidence>
<protein>
    <recommendedName>
        <fullName evidence="1">Reverse transcriptase domain-containing protein</fullName>
    </recommendedName>
</protein>
<dbReference type="InterPro" id="IPR000477">
    <property type="entry name" value="RT_dom"/>
</dbReference>
<keyword evidence="3" id="KW-1185">Reference proteome</keyword>
<dbReference type="PANTHER" id="PTHR31635">
    <property type="entry name" value="REVERSE TRANSCRIPTASE DOMAIN-CONTAINING PROTEIN-RELATED"/>
    <property type="match status" value="1"/>
</dbReference>
<dbReference type="Proteomes" id="UP001281410">
    <property type="component" value="Unassembled WGS sequence"/>
</dbReference>
<proteinExistence type="predicted"/>
<comment type="caution">
    <text evidence="2">The sequence shown here is derived from an EMBL/GenBank/DDBJ whole genome shotgun (WGS) entry which is preliminary data.</text>
</comment>
<gene>
    <name evidence="2" type="ORF">Dsin_021022</name>
</gene>
<evidence type="ECO:0000313" key="2">
    <source>
        <dbReference type="EMBL" id="KAK3206976.1"/>
    </source>
</evidence>
<dbReference type="AlphaFoldDB" id="A0AAE0AAE8"/>
<dbReference type="PANTHER" id="PTHR31635:SF196">
    <property type="entry name" value="REVERSE TRANSCRIPTASE DOMAIN-CONTAINING PROTEIN-RELATED"/>
    <property type="match status" value="1"/>
</dbReference>
<dbReference type="EMBL" id="JANJYJ010000006">
    <property type="protein sequence ID" value="KAK3206976.1"/>
    <property type="molecule type" value="Genomic_DNA"/>
</dbReference>
<dbReference type="Pfam" id="PF00078">
    <property type="entry name" value="RVT_1"/>
    <property type="match status" value="1"/>
</dbReference>